<dbReference type="InterPro" id="IPR010569">
    <property type="entry name" value="Myotubularin-like_Pase_dom"/>
</dbReference>
<dbReference type="InterPro" id="IPR029021">
    <property type="entry name" value="Prot-tyrosine_phosphatase-like"/>
</dbReference>
<protein>
    <submittedName>
        <fullName evidence="2">Uncharacterized protein</fullName>
    </submittedName>
</protein>
<dbReference type="AlphaFoldDB" id="A0A6A4JPA9"/>
<dbReference type="PANTHER" id="PTHR10807">
    <property type="entry name" value="MYOTUBULARIN-RELATED"/>
    <property type="match status" value="1"/>
</dbReference>
<dbReference type="PROSITE" id="PS51339">
    <property type="entry name" value="PPASE_MYOTUBULARIN"/>
    <property type="match status" value="1"/>
</dbReference>
<dbReference type="PANTHER" id="PTHR10807:SF110">
    <property type="entry name" value="FI17948P1"/>
    <property type="match status" value="1"/>
</dbReference>
<keyword evidence="3" id="KW-1185">Reference proteome</keyword>
<proteinExistence type="inferred from homology"/>
<comment type="caution">
    <text evidence="2">The sequence shown here is derived from an EMBL/GenBank/DDBJ whole genome shotgun (WGS) entry which is preliminary data.</text>
</comment>
<evidence type="ECO:0000313" key="3">
    <source>
        <dbReference type="Proteomes" id="UP000466442"/>
    </source>
</evidence>
<dbReference type="OrthoDB" id="271628at2759"/>
<dbReference type="InterPro" id="IPR030564">
    <property type="entry name" value="Myotubularin"/>
</dbReference>
<organism evidence="2 3">
    <name type="scientific">Apolygus lucorum</name>
    <name type="common">Small green plant bug</name>
    <name type="synonym">Lygocoris lucorum</name>
    <dbReference type="NCBI Taxonomy" id="248454"/>
    <lineage>
        <taxon>Eukaryota</taxon>
        <taxon>Metazoa</taxon>
        <taxon>Ecdysozoa</taxon>
        <taxon>Arthropoda</taxon>
        <taxon>Hexapoda</taxon>
        <taxon>Insecta</taxon>
        <taxon>Pterygota</taxon>
        <taxon>Neoptera</taxon>
        <taxon>Paraneoptera</taxon>
        <taxon>Hemiptera</taxon>
        <taxon>Heteroptera</taxon>
        <taxon>Panheteroptera</taxon>
        <taxon>Cimicomorpha</taxon>
        <taxon>Miridae</taxon>
        <taxon>Mirini</taxon>
        <taxon>Apolygus</taxon>
    </lineage>
</organism>
<sequence>MISTVTEDLKQFWVQDQHFWGHIENSKWLLYVSNVLQKSLIAAQRLYDDKTVVVQEYDGRDLCCVVASLTQLLLDPHYRTIVGFQSLVQREWVSMGHPFCSRLSLVYSSDNQQSPVFLLFLDCVWQLINQFPTHFQFTETYLTVLWDCALSSIYDTFLFDCERDRGNSASVALGNPPLILRSVWDEITFGRDAYLFYSPFYHPPQPQKSHTMLYLPVQYQISCLSIWQQCYFRHMPVLEIKGGGNPQIDLFARILLSQTENENHLGNEMMPIESLSSVGSFFPFSPFSASSSTNHPSALLLSSLSLNASFHSTEIMLDSMSMLNAPD</sequence>
<dbReference type="Pfam" id="PF06602">
    <property type="entry name" value="Myotub-related"/>
    <property type="match status" value="1"/>
</dbReference>
<comment type="similarity">
    <text evidence="1">Belongs to the protein-tyrosine phosphatase family. Non-receptor class myotubularin subfamily.</text>
</comment>
<evidence type="ECO:0000313" key="2">
    <source>
        <dbReference type="EMBL" id="KAF6208276.1"/>
    </source>
</evidence>
<reference evidence="2" key="1">
    <citation type="journal article" date="2021" name="Mol. Ecol. Resour.">
        <title>Apolygus lucorum genome provides insights into omnivorousness and mesophyll feeding.</title>
        <authorList>
            <person name="Liu Y."/>
            <person name="Liu H."/>
            <person name="Wang H."/>
            <person name="Huang T."/>
            <person name="Liu B."/>
            <person name="Yang B."/>
            <person name="Yin L."/>
            <person name="Li B."/>
            <person name="Zhang Y."/>
            <person name="Zhang S."/>
            <person name="Jiang F."/>
            <person name="Zhang X."/>
            <person name="Ren Y."/>
            <person name="Wang B."/>
            <person name="Wang S."/>
            <person name="Lu Y."/>
            <person name="Wu K."/>
            <person name="Fan W."/>
            <person name="Wang G."/>
        </authorList>
    </citation>
    <scope>NUCLEOTIDE SEQUENCE</scope>
    <source>
        <strain evidence="2">12Hb</strain>
    </source>
</reference>
<dbReference type="EMBL" id="WIXP02000007">
    <property type="protein sequence ID" value="KAF6208276.1"/>
    <property type="molecule type" value="Genomic_DNA"/>
</dbReference>
<gene>
    <name evidence="2" type="ORF">GE061_016730</name>
</gene>
<name>A0A6A4JPA9_APOLU</name>
<dbReference type="Proteomes" id="UP000466442">
    <property type="component" value="Unassembled WGS sequence"/>
</dbReference>
<dbReference type="GO" id="GO:0046856">
    <property type="term" value="P:phosphatidylinositol dephosphorylation"/>
    <property type="evidence" value="ECO:0007669"/>
    <property type="project" value="TreeGrafter"/>
</dbReference>
<evidence type="ECO:0000256" key="1">
    <source>
        <dbReference type="ARBA" id="ARBA00007471"/>
    </source>
</evidence>
<dbReference type="GO" id="GO:0016020">
    <property type="term" value="C:membrane"/>
    <property type="evidence" value="ECO:0007669"/>
    <property type="project" value="TreeGrafter"/>
</dbReference>
<accession>A0A6A4JPA9</accession>
<dbReference type="SUPFAM" id="SSF52799">
    <property type="entry name" value="(Phosphotyrosine protein) phosphatases II"/>
    <property type="match status" value="1"/>
</dbReference>
<dbReference type="GO" id="GO:0005737">
    <property type="term" value="C:cytoplasm"/>
    <property type="evidence" value="ECO:0007669"/>
    <property type="project" value="TreeGrafter"/>
</dbReference>